<dbReference type="InterPro" id="IPR052530">
    <property type="entry name" value="NAD(P)H_nitroreductase"/>
</dbReference>
<dbReference type="InterPro" id="IPR000415">
    <property type="entry name" value="Nitroreductase-like"/>
</dbReference>
<dbReference type="GO" id="GO:0016491">
    <property type="term" value="F:oxidoreductase activity"/>
    <property type="evidence" value="ECO:0007669"/>
    <property type="project" value="UniProtKB-UniRule"/>
</dbReference>
<comment type="cofactor">
    <cofactor evidence="8">
        <name>FMN</name>
        <dbReference type="ChEBI" id="CHEBI:58210"/>
    </cofactor>
    <text evidence="8">Binds 1 FMN per subunit.</text>
</comment>
<comment type="caution">
    <text evidence="10">The sequence shown here is derived from an EMBL/GenBank/DDBJ whole genome shotgun (WGS) entry which is preliminary data.</text>
</comment>
<feature type="binding site" description="in other chain" evidence="8">
    <location>
        <begin position="14"/>
        <end position="16"/>
    </location>
    <ligand>
        <name>FMN</name>
        <dbReference type="ChEBI" id="CHEBI:58210"/>
        <note>ligand shared between dimeric partners</note>
    </ligand>
</feature>
<dbReference type="CDD" id="cd02135">
    <property type="entry name" value="YdjA-like"/>
    <property type="match status" value="1"/>
</dbReference>
<proteinExistence type="inferred from homology"/>
<organism evidence="10 11">
    <name type="scientific">Allorhizobium borbori</name>
    <dbReference type="NCBI Taxonomy" id="485907"/>
    <lineage>
        <taxon>Bacteria</taxon>
        <taxon>Pseudomonadati</taxon>
        <taxon>Pseudomonadota</taxon>
        <taxon>Alphaproteobacteria</taxon>
        <taxon>Hyphomicrobiales</taxon>
        <taxon>Rhizobiaceae</taxon>
        <taxon>Rhizobium/Agrobacterium group</taxon>
        <taxon>Allorhizobium</taxon>
    </lineage>
</organism>
<dbReference type="SUPFAM" id="SSF55469">
    <property type="entry name" value="FMN-dependent nitroreductase-like"/>
    <property type="match status" value="1"/>
</dbReference>
<keyword evidence="4 7" id="KW-0521">NADP</keyword>
<feature type="domain" description="Nitroreductase" evidence="9">
    <location>
        <begin position="12"/>
        <end position="169"/>
    </location>
</feature>
<dbReference type="Gene3D" id="3.40.109.10">
    <property type="entry name" value="NADH Oxidase"/>
    <property type="match status" value="1"/>
</dbReference>
<dbReference type="PIRSF" id="PIRSF000232">
    <property type="entry name" value="YdjA"/>
    <property type="match status" value="1"/>
</dbReference>
<evidence type="ECO:0000256" key="3">
    <source>
        <dbReference type="ARBA" id="ARBA00022643"/>
    </source>
</evidence>
<sequence>MSENQNLIEYLRNRRSTPPAMMTAPGPNRQEIEDLLALASRVPDHGKLVPWRFVVYSREARERISDALVELVKADRPDASEELLTLERNRLLLAPVVIGVFSTAAPHAKIPEWEQMLSAGAVCYNLTIAANSLGYAANWLTQWFAYDERARPLLGLQPGEKVAGFIHIGTQATHPGDRARPVVSEITSWVDA</sequence>
<dbReference type="EC" id="1.-.-.-" evidence="7"/>
<dbReference type="InterPro" id="IPR026021">
    <property type="entry name" value="YdjA-like"/>
</dbReference>
<evidence type="ECO:0000256" key="2">
    <source>
        <dbReference type="ARBA" id="ARBA00022630"/>
    </source>
</evidence>
<dbReference type="PANTHER" id="PTHR43821">
    <property type="entry name" value="NAD(P)H NITROREDUCTASE YDJA-RELATED"/>
    <property type="match status" value="1"/>
</dbReference>
<protein>
    <recommendedName>
        <fullName evidence="7">Putative NAD(P)H nitroreductase</fullName>
        <ecNumber evidence="7">1.-.-.-</ecNumber>
    </recommendedName>
</protein>
<evidence type="ECO:0000313" key="10">
    <source>
        <dbReference type="EMBL" id="MBB4102457.1"/>
    </source>
</evidence>
<dbReference type="Pfam" id="PF00881">
    <property type="entry name" value="Nitroreductase"/>
    <property type="match status" value="1"/>
</dbReference>
<reference evidence="10 11" key="1">
    <citation type="submission" date="2020-08" db="EMBL/GenBank/DDBJ databases">
        <title>Genomic Encyclopedia of Type Strains, Phase IV (KMG-IV): sequencing the most valuable type-strain genomes for metagenomic binning, comparative biology and taxonomic classification.</title>
        <authorList>
            <person name="Goeker M."/>
        </authorList>
    </citation>
    <scope>NUCLEOTIDE SEQUENCE [LARGE SCALE GENOMIC DNA]</scope>
    <source>
        <strain evidence="10 11">DSM 26385</strain>
    </source>
</reference>
<dbReference type="RefSeq" id="WP_183790041.1">
    <property type="nucleotide sequence ID" value="NZ_JACIDU010000003.1"/>
</dbReference>
<feature type="binding site" description="in other chain" evidence="8">
    <location>
        <begin position="139"/>
        <end position="141"/>
    </location>
    <ligand>
        <name>FMN</name>
        <dbReference type="ChEBI" id="CHEBI:58210"/>
        <note>ligand shared between dimeric partners</note>
    </ligand>
</feature>
<dbReference type="Proteomes" id="UP000584824">
    <property type="component" value="Unassembled WGS sequence"/>
</dbReference>
<evidence type="ECO:0000256" key="6">
    <source>
        <dbReference type="ARBA" id="ARBA00023027"/>
    </source>
</evidence>
<evidence type="ECO:0000256" key="1">
    <source>
        <dbReference type="ARBA" id="ARBA00007118"/>
    </source>
</evidence>
<name>A0A7W6P071_9HYPH</name>
<gene>
    <name evidence="10" type="ORF">GGQ66_000992</name>
</gene>
<evidence type="ECO:0000313" key="11">
    <source>
        <dbReference type="Proteomes" id="UP000584824"/>
    </source>
</evidence>
<dbReference type="EMBL" id="JACIDU010000003">
    <property type="protein sequence ID" value="MBB4102457.1"/>
    <property type="molecule type" value="Genomic_DNA"/>
</dbReference>
<keyword evidence="3 7" id="KW-0288">FMN</keyword>
<dbReference type="InterPro" id="IPR029479">
    <property type="entry name" value="Nitroreductase"/>
</dbReference>
<evidence type="ECO:0000256" key="5">
    <source>
        <dbReference type="ARBA" id="ARBA00023002"/>
    </source>
</evidence>
<dbReference type="PANTHER" id="PTHR43821:SF1">
    <property type="entry name" value="NAD(P)H NITROREDUCTASE YDJA-RELATED"/>
    <property type="match status" value="1"/>
</dbReference>
<comment type="similarity">
    <text evidence="1 7">Belongs to the nitroreductase family.</text>
</comment>
<evidence type="ECO:0000259" key="9">
    <source>
        <dbReference type="Pfam" id="PF00881"/>
    </source>
</evidence>
<evidence type="ECO:0000256" key="8">
    <source>
        <dbReference type="PIRSR" id="PIRSR000232-1"/>
    </source>
</evidence>
<dbReference type="AlphaFoldDB" id="A0A7W6P071"/>
<keyword evidence="11" id="KW-1185">Reference proteome</keyword>
<feature type="binding site" evidence="8">
    <location>
        <position position="45"/>
    </location>
    <ligand>
        <name>FMN</name>
        <dbReference type="ChEBI" id="CHEBI:58210"/>
        <note>ligand shared between dimeric partners</note>
    </ligand>
</feature>
<accession>A0A7W6P071</accession>
<keyword evidence="6 7" id="KW-0520">NAD</keyword>
<feature type="binding site" evidence="8">
    <location>
        <position position="41"/>
    </location>
    <ligand>
        <name>FMN</name>
        <dbReference type="ChEBI" id="CHEBI:58210"/>
        <note>ligand shared between dimeric partners</note>
    </ligand>
</feature>
<keyword evidence="2 7" id="KW-0285">Flavoprotein</keyword>
<keyword evidence="5 7" id="KW-0560">Oxidoreductase</keyword>
<evidence type="ECO:0000256" key="4">
    <source>
        <dbReference type="ARBA" id="ARBA00022857"/>
    </source>
</evidence>
<evidence type="ECO:0000256" key="7">
    <source>
        <dbReference type="PIRNR" id="PIRNR000232"/>
    </source>
</evidence>